<dbReference type="EMBL" id="CP001390">
    <property type="protein sequence ID" value="ACM21634.1"/>
    <property type="molecule type" value="Genomic_DNA"/>
</dbReference>
<keyword evidence="2" id="KW-1185">Reference proteome</keyword>
<keyword evidence="1" id="KW-0808">Transferase</keyword>
<dbReference type="NCBIfam" id="TIGR01987">
    <property type="entry name" value="HI0074"/>
    <property type="match status" value="1"/>
</dbReference>
<sequence length="141" mass="16546">MDRDDIRWQQRFANYNKALAQLKKFVDKGNLSELEEQGVIQAFEYTYELGWNVIRDYLREQGNRNIYGSRDAIREAFALELIVDGDGWMDMLKDRNLTVHTYNEDTARTIAENIVNRYFALFKALEETMQHLADSQGGLNE</sequence>
<dbReference type="GO" id="GO:0016740">
    <property type="term" value="F:transferase activity"/>
    <property type="evidence" value="ECO:0007669"/>
    <property type="project" value="UniProtKB-KW"/>
</dbReference>
<accession>B9M4V0</accession>
<protein>
    <submittedName>
        <fullName evidence="1">Nucleotidyltransferase substrate-binding protein, HI0074 family</fullName>
    </submittedName>
</protein>
<name>B9M4V0_GEODF</name>
<dbReference type="AlphaFoldDB" id="B9M4V0"/>
<dbReference type="Proteomes" id="UP000007721">
    <property type="component" value="Chromosome"/>
</dbReference>
<dbReference type="RefSeq" id="WP_012648362.1">
    <property type="nucleotide sequence ID" value="NC_011979.1"/>
</dbReference>
<proteinExistence type="predicted"/>
<organism evidence="1 2">
    <name type="scientific">Geotalea daltonii (strain DSM 22248 / JCM 15807 / FRC-32)</name>
    <name type="common">Geobacter daltonii</name>
    <dbReference type="NCBI Taxonomy" id="316067"/>
    <lineage>
        <taxon>Bacteria</taxon>
        <taxon>Pseudomonadati</taxon>
        <taxon>Thermodesulfobacteriota</taxon>
        <taxon>Desulfuromonadia</taxon>
        <taxon>Geobacterales</taxon>
        <taxon>Geobacteraceae</taxon>
        <taxon>Geotalea</taxon>
    </lineage>
</organism>
<dbReference type="KEGG" id="geo:Geob_3291"/>
<reference evidence="1 2" key="1">
    <citation type="submission" date="2009-01" db="EMBL/GenBank/DDBJ databases">
        <title>Complete sequence of Geobacter sp. FRC-32.</title>
        <authorList>
            <consortium name="US DOE Joint Genome Institute"/>
            <person name="Lucas S."/>
            <person name="Copeland A."/>
            <person name="Lapidus A."/>
            <person name="Glavina del Rio T."/>
            <person name="Dalin E."/>
            <person name="Tice H."/>
            <person name="Bruce D."/>
            <person name="Goodwin L."/>
            <person name="Pitluck S."/>
            <person name="Saunders E."/>
            <person name="Brettin T."/>
            <person name="Detter J.C."/>
            <person name="Han C."/>
            <person name="Larimer F."/>
            <person name="Land M."/>
            <person name="Hauser L."/>
            <person name="Kyrpides N."/>
            <person name="Ovchinnikova G."/>
            <person name="Kostka J."/>
            <person name="Richardson P."/>
        </authorList>
    </citation>
    <scope>NUCLEOTIDE SEQUENCE [LARGE SCALE GENOMIC DNA]</scope>
    <source>
        <strain evidence="2">DSM 22248 / JCM 15807 / FRC-32</strain>
    </source>
</reference>
<dbReference type="STRING" id="316067.Geob_3291"/>
<evidence type="ECO:0000313" key="1">
    <source>
        <dbReference type="EMBL" id="ACM21634.1"/>
    </source>
</evidence>
<dbReference type="SUPFAM" id="SSF81593">
    <property type="entry name" value="Nucleotidyltransferase substrate binding subunit/domain"/>
    <property type="match status" value="1"/>
</dbReference>
<dbReference type="Pfam" id="PF08780">
    <property type="entry name" value="NTase_sub_bind"/>
    <property type="match status" value="1"/>
</dbReference>
<dbReference type="HOGENOM" id="CLU_118479_1_0_7"/>
<dbReference type="InterPro" id="IPR010235">
    <property type="entry name" value="HepT"/>
</dbReference>
<dbReference type="Gene3D" id="1.20.120.330">
    <property type="entry name" value="Nucleotidyltransferases domain 2"/>
    <property type="match status" value="1"/>
</dbReference>
<gene>
    <name evidence="1" type="ordered locus">Geob_3291</name>
</gene>
<evidence type="ECO:0000313" key="2">
    <source>
        <dbReference type="Proteomes" id="UP000007721"/>
    </source>
</evidence>
<dbReference type="eggNOG" id="COG1669">
    <property type="taxonomic scope" value="Bacteria"/>
</dbReference>
<dbReference type="OrthoDB" id="9810452at2"/>